<dbReference type="InterPro" id="IPR050502">
    <property type="entry name" value="Euk_RNA-bind_prot"/>
</dbReference>
<dbReference type="SMART" id="SM00360">
    <property type="entry name" value="RRM"/>
    <property type="match status" value="1"/>
</dbReference>
<feature type="compositionally biased region" description="Acidic residues" evidence="3">
    <location>
        <begin position="114"/>
        <end position="128"/>
    </location>
</feature>
<dbReference type="InterPro" id="IPR000504">
    <property type="entry name" value="RRM_dom"/>
</dbReference>
<dbReference type="SUPFAM" id="SSF54928">
    <property type="entry name" value="RNA-binding domain, RBD"/>
    <property type="match status" value="1"/>
</dbReference>
<organism evidence="5 6">
    <name type="scientific">Protea cynaroides</name>
    <dbReference type="NCBI Taxonomy" id="273540"/>
    <lineage>
        <taxon>Eukaryota</taxon>
        <taxon>Viridiplantae</taxon>
        <taxon>Streptophyta</taxon>
        <taxon>Embryophyta</taxon>
        <taxon>Tracheophyta</taxon>
        <taxon>Spermatophyta</taxon>
        <taxon>Magnoliopsida</taxon>
        <taxon>Proteales</taxon>
        <taxon>Proteaceae</taxon>
        <taxon>Protea</taxon>
    </lineage>
</organism>
<dbReference type="PANTHER" id="PTHR48025">
    <property type="entry name" value="OS02G0815200 PROTEIN"/>
    <property type="match status" value="1"/>
</dbReference>
<dbReference type="EMBL" id="JAMYWD010000012">
    <property type="protein sequence ID" value="KAJ4952820.1"/>
    <property type="molecule type" value="Genomic_DNA"/>
</dbReference>
<comment type="caution">
    <text evidence="5">The sequence shown here is derived from an EMBL/GenBank/DDBJ whole genome shotgun (WGS) entry which is preliminary data.</text>
</comment>
<dbReference type="GO" id="GO:1901259">
    <property type="term" value="P:chloroplast rRNA processing"/>
    <property type="evidence" value="ECO:0007669"/>
    <property type="project" value="TreeGrafter"/>
</dbReference>
<dbReference type="Gene3D" id="3.30.70.330">
    <property type="match status" value="1"/>
</dbReference>
<dbReference type="PANTHER" id="PTHR48025:SF6">
    <property type="entry name" value="RRM DOMAIN-CONTAINING PROTEIN"/>
    <property type="match status" value="1"/>
</dbReference>
<evidence type="ECO:0000313" key="6">
    <source>
        <dbReference type="Proteomes" id="UP001141806"/>
    </source>
</evidence>
<dbReference type="Proteomes" id="UP001141806">
    <property type="component" value="Unassembled WGS sequence"/>
</dbReference>
<keyword evidence="6" id="KW-1185">Reference proteome</keyword>
<evidence type="ECO:0000256" key="1">
    <source>
        <dbReference type="ARBA" id="ARBA00022884"/>
    </source>
</evidence>
<proteinExistence type="predicted"/>
<feature type="region of interest" description="Disordered" evidence="3">
    <location>
        <begin position="106"/>
        <end position="141"/>
    </location>
</feature>
<accession>A0A9Q0JW97</accession>
<dbReference type="InterPro" id="IPR012677">
    <property type="entry name" value="Nucleotide-bd_a/b_plait_sf"/>
</dbReference>
<reference evidence="5" key="1">
    <citation type="journal article" date="2023" name="Plant J.">
        <title>The genome of the king protea, Protea cynaroides.</title>
        <authorList>
            <person name="Chang J."/>
            <person name="Duong T.A."/>
            <person name="Schoeman C."/>
            <person name="Ma X."/>
            <person name="Roodt D."/>
            <person name="Barker N."/>
            <person name="Li Z."/>
            <person name="Van de Peer Y."/>
            <person name="Mizrachi E."/>
        </authorList>
    </citation>
    <scope>NUCLEOTIDE SEQUENCE</scope>
    <source>
        <tissue evidence="5">Young leaves</tissue>
    </source>
</reference>
<dbReference type="PROSITE" id="PS50102">
    <property type="entry name" value="RRM"/>
    <property type="match status" value="1"/>
</dbReference>
<gene>
    <name evidence="5" type="ORF">NE237_029652</name>
</gene>
<dbReference type="Pfam" id="PF00076">
    <property type="entry name" value="RRM_1"/>
    <property type="match status" value="1"/>
</dbReference>
<evidence type="ECO:0000256" key="2">
    <source>
        <dbReference type="PROSITE-ProRule" id="PRU00176"/>
    </source>
</evidence>
<dbReference type="OrthoDB" id="439808at2759"/>
<dbReference type="GO" id="GO:0009535">
    <property type="term" value="C:chloroplast thylakoid membrane"/>
    <property type="evidence" value="ECO:0007669"/>
    <property type="project" value="TreeGrafter"/>
</dbReference>
<evidence type="ECO:0000259" key="4">
    <source>
        <dbReference type="PROSITE" id="PS50102"/>
    </source>
</evidence>
<dbReference type="InterPro" id="IPR035979">
    <property type="entry name" value="RBD_domain_sf"/>
</dbReference>
<name>A0A9Q0JW97_9MAGN</name>
<sequence length="141" mass="15712">MEEFSGRIIRVEFAKRLKKPSPAGALARETRHKIYVANLAWKARSSHLREFFSDFKLVSARVVFDHPEGRSAGYGFVSFAIREEAESAISNLDGKELLGRPVRLKFSPKNVDESGGESEETDDVEEGQPGETDNVSEGKPE</sequence>
<feature type="domain" description="RRM" evidence="4">
    <location>
        <begin position="32"/>
        <end position="109"/>
    </location>
</feature>
<keyword evidence="1 2" id="KW-0694">RNA-binding</keyword>
<dbReference type="GO" id="GO:0003729">
    <property type="term" value="F:mRNA binding"/>
    <property type="evidence" value="ECO:0007669"/>
    <property type="project" value="TreeGrafter"/>
</dbReference>
<protein>
    <recommendedName>
        <fullName evidence="4">RRM domain-containing protein</fullName>
    </recommendedName>
</protein>
<evidence type="ECO:0000256" key="3">
    <source>
        <dbReference type="SAM" id="MobiDB-lite"/>
    </source>
</evidence>
<dbReference type="AlphaFoldDB" id="A0A9Q0JW97"/>
<evidence type="ECO:0000313" key="5">
    <source>
        <dbReference type="EMBL" id="KAJ4952820.1"/>
    </source>
</evidence>